<dbReference type="PANTHER" id="PTHR48048">
    <property type="entry name" value="GLYCOSYLTRANSFERASE"/>
    <property type="match status" value="1"/>
</dbReference>
<gene>
    <name evidence="2" type="ORF">CITCOLO1_LOCUS17575</name>
</gene>
<organism evidence="2 3">
    <name type="scientific">Citrullus colocynthis</name>
    <name type="common">colocynth</name>
    <dbReference type="NCBI Taxonomy" id="252529"/>
    <lineage>
        <taxon>Eukaryota</taxon>
        <taxon>Viridiplantae</taxon>
        <taxon>Streptophyta</taxon>
        <taxon>Embryophyta</taxon>
        <taxon>Tracheophyta</taxon>
        <taxon>Spermatophyta</taxon>
        <taxon>Magnoliopsida</taxon>
        <taxon>eudicotyledons</taxon>
        <taxon>Gunneridae</taxon>
        <taxon>Pentapetalae</taxon>
        <taxon>rosids</taxon>
        <taxon>fabids</taxon>
        <taxon>Cucurbitales</taxon>
        <taxon>Cucurbitaceae</taxon>
        <taxon>Benincaseae</taxon>
        <taxon>Citrullus</taxon>
    </lineage>
</organism>
<dbReference type="PANTHER" id="PTHR48048:SF45">
    <property type="entry name" value="GLYCOSYLTRANSFERASE"/>
    <property type="match status" value="1"/>
</dbReference>
<dbReference type="Proteomes" id="UP001642487">
    <property type="component" value="Chromosome 7"/>
</dbReference>
<accession>A0ABP0Z0J8</accession>
<protein>
    <submittedName>
        <fullName evidence="2">Uncharacterized protein</fullName>
    </submittedName>
</protein>
<evidence type="ECO:0000313" key="2">
    <source>
        <dbReference type="EMBL" id="CAK9325315.1"/>
    </source>
</evidence>
<comment type="similarity">
    <text evidence="1">Belongs to the UDP-glycosyltransferase family.</text>
</comment>
<sequence length="280" mass="32176">MFCTTMVDVANEFQVPSYVYYTSSAAYLAFSFHLEQLYTQNNSCNEVIQQLKDSDVNLSVSSLVNQVPSKVIPGIFFINNFAVWFHEQAKRIRSEVKGILINTFEELESHVICSLSTHSSLQLPPLYSVGPILHLKKKNIETMDQVDVLKWLDDQPPSSVVFLCFGSREALRRINWRRLDKHLSEAGFVSFGPFDDHHQEVRLKWQSTIQTPKTSYLRISQSDCRCWESHRLGTTSGDISTSSYRWIRVALWLELDIGEFVAWRANGNMATVCRATVQRI</sequence>
<dbReference type="SUPFAM" id="SSF53756">
    <property type="entry name" value="UDP-Glycosyltransferase/glycogen phosphorylase"/>
    <property type="match status" value="1"/>
</dbReference>
<evidence type="ECO:0000313" key="3">
    <source>
        <dbReference type="Proteomes" id="UP001642487"/>
    </source>
</evidence>
<name>A0ABP0Z0J8_9ROSI</name>
<proteinExistence type="inferred from homology"/>
<evidence type="ECO:0000256" key="1">
    <source>
        <dbReference type="ARBA" id="ARBA00009995"/>
    </source>
</evidence>
<keyword evidence="3" id="KW-1185">Reference proteome</keyword>
<dbReference type="Gene3D" id="3.40.50.2000">
    <property type="entry name" value="Glycogen Phosphorylase B"/>
    <property type="match status" value="2"/>
</dbReference>
<dbReference type="EMBL" id="OZ021741">
    <property type="protein sequence ID" value="CAK9325315.1"/>
    <property type="molecule type" value="Genomic_DNA"/>
</dbReference>
<dbReference type="InterPro" id="IPR050481">
    <property type="entry name" value="UDP-glycosyltransf_plant"/>
</dbReference>
<reference evidence="2 3" key="1">
    <citation type="submission" date="2024-03" db="EMBL/GenBank/DDBJ databases">
        <authorList>
            <person name="Gkanogiannis A."/>
            <person name="Becerra Lopez-Lavalle L."/>
        </authorList>
    </citation>
    <scope>NUCLEOTIDE SEQUENCE [LARGE SCALE GENOMIC DNA]</scope>
</reference>